<organism evidence="3 5">
    <name type="scientific">Corynebacterium imitans</name>
    <dbReference type="NCBI Taxonomy" id="156978"/>
    <lineage>
        <taxon>Bacteria</taxon>
        <taxon>Bacillati</taxon>
        <taxon>Actinomycetota</taxon>
        <taxon>Actinomycetes</taxon>
        <taxon>Mycobacteriales</taxon>
        <taxon>Corynebacteriaceae</taxon>
        <taxon>Corynebacterium</taxon>
    </lineage>
</organism>
<reference evidence="3 5" key="1">
    <citation type="submission" date="2014-08" db="EMBL/GenBank/DDBJ databases">
        <title>Complete genome sequence of Corynebacterium imitans DSM 44264, isolated from a five-month-old boy with suspected pharyngeal diphtheria.</title>
        <authorList>
            <person name="Mollmann S."/>
            <person name="Albersmeier A."/>
            <person name="Ruckert C."/>
            <person name="Tauch A."/>
        </authorList>
    </citation>
    <scope>NUCLEOTIDE SEQUENCE [LARGE SCALE GENOMIC DNA]</scope>
    <source>
        <strain evidence="3 5">DSM 44264</strain>
    </source>
</reference>
<evidence type="ECO:0000313" key="6">
    <source>
        <dbReference type="Proteomes" id="UP000215374"/>
    </source>
</evidence>
<dbReference type="HOGENOM" id="CLU_2232072_0_0_11"/>
<dbReference type="OrthoDB" id="9950438at2"/>
<feature type="chain" id="PRO_5001715942" description="Secreted protein" evidence="2">
    <location>
        <begin position="28"/>
        <end position="105"/>
    </location>
</feature>
<proteinExistence type="predicted"/>
<keyword evidence="1" id="KW-0812">Transmembrane</keyword>
<name>A0A076NS33_9CORY</name>
<dbReference type="EMBL" id="LT906467">
    <property type="protein sequence ID" value="SNV87349.1"/>
    <property type="molecule type" value="Genomic_DNA"/>
</dbReference>
<dbReference type="EMBL" id="CP009211">
    <property type="protein sequence ID" value="AIJ34450.1"/>
    <property type="molecule type" value="Genomic_DNA"/>
</dbReference>
<keyword evidence="1" id="KW-1133">Transmembrane helix</keyword>
<dbReference type="AlphaFoldDB" id="A0A076NS33"/>
<gene>
    <name evidence="3" type="ORF">CIMIT_11685</name>
    <name evidence="4" type="ORF">SAMEA4535761_02395</name>
</gene>
<evidence type="ECO:0008006" key="7">
    <source>
        <dbReference type="Google" id="ProtNLM"/>
    </source>
</evidence>
<feature type="signal peptide" evidence="2">
    <location>
        <begin position="1"/>
        <end position="27"/>
    </location>
</feature>
<evidence type="ECO:0000313" key="5">
    <source>
        <dbReference type="Proteomes" id="UP000028780"/>
    </source>
</evidence>
<protein>
    <recommendedName>
        <fullName evidence="7">Secreted protein</fullName>
    </recommendedName>
</protein>
<evidence type="ECO:0000256" key="1">
    <source>
        <dbReference type="SAM" id="Phobius"/>
    </source>
</evidence>
<keyword evidence="5" id="KW-1185">Reference proteome</keyword>
<dbReference type="Proteomes" id="UP000028780">
    <property type="component" value="Chromosome"/>
</dbReference>
<accession>A0A076NS33</accession>
<evidence type="ECO:0000313" key="3">
    <source>
        <dbReference type="EMBL" id="AIJ34450.1"/>
    </source>
</evidence>
<dbReference type="RefSeq" id="WP_038593207.1">
    <property type="nucleotide sequence ID" value="NZ_CP009211.1"/>
</dbReference>
<sequence length="105" mass="10585">MKKKFVGIATAAAVTLSSIAAVPSATAAAPSTALTQTTGSSAATNFTAAAKQAPAVTPLAKGESTDLSSKIGGGIAFVIFLGFMLWSIGWNSPYNPNGRFAEAYK</sequence>
<evidence type="ECO:0000313" key="4">
    <source>
        <dbReference type="EMBL" id="SNV87349.1"/>
    </source>
</evidence>
<dbReference type="Proteomes" id="UP000215374">
    <property type="component" value="Chromosome 1"/>
</dbReference>
<reference evidence="4 6" key="2">
    <citation type="submission" date="2017-06" db="EMBL/GenBank/DDBJ databases">
        <authorList>
            <consortium name="Pathogen Informatics"/>
        </authorList>
    </citation>
    <scope>NUCLEOTIDE SEQUENCE [LARGE SCALE GENOMIC DNA]</scope>
    <source>
        <strain evidence="4 6">NCTC13015</strain>
    </source>
</reference>
<feature type="transmembrane region" description="Helical" evidence="1">
    <location>
        <begin position="71"/>
        <end position="90"/>
    </location>
</feature>
<keyword evidence="2" id="KW-0732">Signal</keyword>
<dbReference type="KEGG" id="cii:CIMIT_11685"/>
<evidence type="ECO:0000256" key="2">
    <source>
        <dbReference type="SAM" id="SignalP"/>
    </source>
</evidence>
<keyword evidence="1" id="KW-0472">Membrane</keyword>